<evidence type="ECO:0000256" key="2">
    <source>
        <dbReference type="ARBA" id="ARBA00022741"/>
    </source>
</evidence>
<reference evidence="11 12" key="2">
    <citation type="submission" date="2019-01" db="EMBL/GenBank/DDBJ databases">
        <title>Tautonia sociabilis, a novel thermotolerant planctomycete of Isosphaeraceae family, isolated from a 4000 m deep subterranean habitat.</title>
        <authorList>
            <person name="Kovaleva O.L."/>
            <person name="Elcheninov A.G."/>
            <person name="Van Heerden E."/>
            <person name="Toshchakov S.V."/>
            <person name="Novikov A."/>
            <person name="Bonch-Osmolovskaya E.A."/>
            <person name="Kublanov I.V."/>
        </authorList>
    </citation>
    <scope>NUCLEOTIDE SEQUENCE [LARGE SCALE GENOMIC DNA]</scope>
    <source>
        <strain evidence="11 12">GM2012</strain>
    </source>
</reference>
<dbReference type="GO" id="GO:0005737">
    <property type="term" value="C:cytoplasm"/>
    <property type="evidence" value="ECO:0007669"/>
    <property type="project" value="TreeGrafter"/>
</dbReference>
<keyword evidence="3 7" id="KW-0418">Kinase</keyword>
<keyword evidence="6" id="KW-0119">Carbohydrate metabolism</keyword>
<dbReference type="AlphaFoldDB" id="A0A432MK49"/>
<keyword evidence="1 7" id="KW-0808">Transferase</keyword>
<evidence type="ECO:0000259" key="9">
    <source>
        <dbReference type="Pfam" id="PF00370"/>
    </source>
</evidence>
<feature type="domain" description="Carbohydrate kinase FGGY C-terminal" evidence="10">
    <location>
        <begin position="359"/>
        <end position="554"/>
    </location>
</feature>
<dbReference type="PANTHER" id="PTHR43435">
    <property type="entry name" value="RIBULOKINASE"/>
    <property type="match status" value="1"/>
</dbReference>
<organism evidence="11 12">
    <name type="scientific">Tautonia sociabilis</name>
    <dbReference type="NCBI Taxonomy" id="2080755"/>
    <lineage>
        <taxon>Bacteria</taxon>
        <taxon>Pseudomonadati</taxon>
        <taxon>Planctomycetota</taxon>
        <taxon>Planctomycetia</taxon>
        <taxon>Isosphaerales</taxon>
        <taxon>Isosphaeraceae</taxon>
        <taxon>Tautonia</taxon>
    </lineage>
</organism>
<evidence type="ECO:0000256" key="5">
    <source>
        <dbReference type="ARBA" id="ARBA00022935"/>
    </source>
</evidence>
<dbReference type="InterPro" id="IPR043129">
    <property type="entry name" value="ATPase_NBD"/>
</dbReference>
<dbReference type="CDD" id="cd07781">
    <property type="entry name" value="ASKHA_NBD_FGGY_L-RBK"/>
    <property type="match status" value="1"/>
</dbReference>
<keyword evidence="12" id="KW-1185">Reference proteome</keyword>
<dbReference type="InterPro" id="IPR005929">
    <property type="entry name" value="Ribulokinase"/>
</dbReference>
<evidence type="ECO:0000313" key="11">
    <source>
        <dbReference type="EMBL" id="RUL87577.1"/>
    </source>
</evidence>
<evidence type="ECO:0000256" key="6">
    <source>
        <dbReference type="ARBA" id="ARBA00023277"/>
    </source>
</evidence>
<keyword evidence="2" id="KW-0547">Nucleotide-binding</keyword>
<keyword evidence="5" id="KW-0054">Arabinose catabolism</keyword>
<reference evidence="11 12" key="1">
    <citation type="submission" date="2018-12" db="EMBL/GenBank/DDBJ databases">
        <authorList>
            <person name="Toschakov S.V."/>
        </authorList>
    </citation>
    <scope>NUCLEOTIDE SEQUENCE [LARGE SCALE GENOMIC DNA]</scope>
    <source>
        <strain evidence="11 12">GM2012</strain>
    </source>
</reference>
<feature type="compositionally biased region" description="Low complexity" evidence="8">
    <location>
        <begin position="1"/>
        <end position="17"/>
    </location>
</feature>
<evidence type="ECO:0000256" key="1">
    <source>
        <dbReference type="ARBA" id="ARBA00022679"/>
    </source>
</evidence>
<evidence type="ECO:0000256" key="8">
    <source>
        <dbReference type="SAM" id="MobiDB-lite"/>
    </source>
</evidence>
<dbReference type="GO" id="GO:0008741">
    <property type="term" value="F:ribulokinase activity"/>
    <property type="evidence" value="ECO:0007669"/>
    <property type="project" value="InterPro"/>
</dbReference>
<dbReference type="SUPFAM" id="SSF53067">
    <property type="entry name" value="Actin-like ATPase domain"/>
    <property type="match status" value="2"/>
</dbReference>
<dbReference type="InterPro" id="IPR018484">
    <property type="entry name" value="FGGY_N"/>
</dbReference>
<dbReference type="Gene3D" id="3.30.420.40">
    <property type="match status" value="2"/>
</dbReference>
<feature type="region of interest" description="Disordered" evidence="8">
    <location>
        <begin position="1"/>
        <end position="84"/>
    </location>
</feature>
<feature type="compositionally biased region" description="Basic and acidic residues" evidence="8">
    <location>
        <begin position="57"/>
        <end position="67"/>
    </location>
</feature>
<accession>A0A432MK49</accession>
<dbReference type="Proteomes" id="UP000280296">
    <property type="component" value="Unassembled WGS sequence"/>
</dbReference>
<dbReference type="EMBL" id="RYZH01000019">
    <property type="protein sequence ID" value="RUL87577.1"/>
    <property type="molecule type" value="Genomic_DNA"/>
</dbReference>
<dbReference type="InterPro" id="IPR018483">
    <property type="entry name" value="Carb_kinase_FGGY_CS"/>
</dbReference>
<keyword evidence="4" id="KW-0067">ATP-binding</keyword>
<evidence type="ECO:0000259" key="10">
    <source>
        <dbReference type="Pfam" id="PF02782"/>
    </source>
</evidence>
<name>A0A432MK49_9BACT</name>
<dbReference type="PANTHER" id="PTHR43435:SF4">
    <property type="entry name" value="FGGY CARBOHYDRATE KINASE DOMAIN-CONTAINING PROTEIN"/>
    <property type="match status" value="1"/>
</dbReference>
<evidence type="ECO:0000256" key="3">
    <source>
        <dbReference type="ARBA" id="ARBA00022777"/>
    </source>
</evidence>
<gene>
    <name evidence="11" type="ORF">TsocGM_11245</name>
</gene>
<dbReference type="GO" id="GO:0005524">
    <property type="term" value="F:ATP binding"/>
    <property type="evidence" value="ECO:0007669"/>
    <property type="project" value="UniProtKB-KW"/>
</dbReference>
<dbReference type="Pfam" id="PF00370">
    <property type="entry name" value="FGGY_N"/>
    <property type="match status" value="1"/>
</dbReference>
<dbReference type="PROSITE" id="PS00445">
    <property type="entry name" value="FGGY_KINASES_2"/>
    <property type="match status" value="1"/>
</dbReference>
<evidence type="ECO:0000256" key="4">
    <source>
        <dbReference type="ARBA" id="ARBA00022840"/>
    </source>
</evidence>
<dbReference type="InterPro" id="IPR018485">
    <property type="entry name" value="FGGY_C"/>
</dbReference>
<comment type="caution">
    <text evidence="11">The sequence shown here is derived from an EMBL/GenBank/DDBJ whole genome shotgun (WGS) entry which is preliminary data.</text>
</comment>
<proteinExistence type="inferred from homology"/>
<dbReference type="GO" id="GO:0019150">
    <property type="term" value="F:D-ribulokinase activity"/>
    <property type="evidence" value="ECO:0007669"/>
    <property type="project" value="TreeGrafter"/>
</dbReference>
<dbReference type="Pfam" id="PF02782">
    <property type="entry name" value="FGGY_C"/>
    <property type="match status" value="1"/>
</dbReference>
<dbReference type="GO" id="GO:0019569">
    <property type="term" value="P:L-arabinose catabolic process to D-xylulose 5-phosphate"/>
    <property type="evidence" value="ECO:0007669"/>
    <property type="project" value="InterPro"/>
</dbReference>
<comment type="similarity">
    <text evidence="7">Belongs to the FGGY kinase family.</text>
</comment>
<sequence>MAVSSRPRSGSGSCCESDAISITLPARRPPDYGSGGRPPEGGPPSRYRPAADPDTIPPRDDRLEWRGRSRPPAPISLVAGPGGGLRGIGPEVGEDSTAMGNDPLLLGLDVGTQSIRAALVDPSGRTLSYGVAPLETTYPRPGWAEQEPSQWWASAREAVRKALQAASVRPGRVAGIGLDSTACTVVACKADGAPLRPALLWMDQRSHREAEAIGVTGDPALKYVSGRVSPEWMLPKALWLKRHEPQTYAAADRIVECTNWFMFRLTGEWTLSLNHCAVKWNYARPEGGWPTALIHAVGLDDLPDKWPSRIEPLGAGGATLCRAAAEELGLEPGTPVAQGGIDAYLGMIGMGATAAGDVAVIVGSSTCHLAQSRTGVFGSGAAGCYPDATVEGLYTLEAGQTATGSILDWYRRHFAGSQQREADERGENVYAVLDAQAAAVPPGADGLVVRDDWQGNRSPYKDPRARGAIVGLSLAHGPGHIFRALYEATACGTRHILEDASTFGLDVARVIVGGGGAKSNLWMQIHADVLQRPIHLPRETESCALGSAMIAAVGAGLFADLDAAAREMVALERIVEPHRQSAAIYDDLFARYVRLYVALRDGTIAPGPE</sequence>
<evidence type="ECO:0000256" key="7">
    <source>
        <dbReference type="RuleBase" id="RU003733"/>
    </source>
</evidence>
<protein>
    <submittedName>
        <fullName evidence="11">Xylulose kinase</fullName>
    </submittedName>
</protein>
<evidence type="ECO:0000313" key="12">
    <source>
        <dbReference type="Proteomes" id="UP000280296"/>
    </source>
</evidence>
<feature type="domain" description="Carbohydrate kinase FGGY N-terminal" evidence="9">
    <location>
        <begin position="105"/>
        <end position="349"/>
    </location>
</feature>